<dbReference type="PANTHER" id="PTHR43248">
    <property type="entry name" value="2-SUCCINYL-6-HYDROXY-2,4-CYCLOHEXADIENE-1-CARBOXYLATE SYNTHASE"/>
    <property type="match status" value="1"/>
</dbReference>
<dbReference type="InterPro" id="IPR051601">
    <property type="entry name" value="Serine_prot/Carboxylest_S33"/>
</dbReference>
<dbReference type="SUPFAM" id="SSF53474">
    <property type="entry name" value="alpha/beta-Hydrolases"/>
    <property type="match status" value="1"/>
</dbReference>
<dbReference type="EMBL" id="QHKI01000010">
    <property type="protein sequence ID" value="RSM85945.1"/>
    <property type="molecule type" value="Genomic_DNA"/>
</dbReference>
<keyword evidence="2 6" id="KW-0378">Hydrolase</keyword>
<proteinExistence type="inferred from homology"/>
<reference evidence="6 7" key="1">
    <citation type="submission" date="2018-05" db="EMBL/GenBank/DDBJ databases">
        <title>Evolution of GPA BGCs.</title>
        <authorList>
            <person name="Waglechner N."/>
            <person name="Wright G.D."/>
        </authorList>
    </citation>
    <scope>NUCLEOTIDE SEQUENCE [LARGE SCALE GENOMIC DNA]</scope>
    <source>
        <strain evidence="6 7">A82846</strain>
    </source>
</reference>
<evidence type="ECO:0000256" key="2">
    <source>
        <dbReference type="ARBA" id="ARBA00022801"/>
    </source>
</evidence>
<feature type="domain" description="AB hydrolase-1" evidence="4">
    <location>
        <begin position="89"/>
        <end position="235"/>
    </location>
</feature>
<protein>
    <submittedName>
        <fullName evidence="6">Alpha/beta hydrolase</fullName>
    </submittedName>
</protein>
<evidence type="ECO:0000256" key="3">
    <source>
        <dbReference type="SAM" id="SignalP"/>
    </source>
</evidence>
<dbReference type="GO" id="GO:0016787">
    <property type="term" value="F:hydrolase activity"/>
    <property type="evidence" value="ECO:0007669"/>
    <property type="project" value="UniProtKB-KW"/>
</dbReference>
<dbReference type="Gene3D" id="3.40.50.1820">
    <property type="entry name" value="alpha/beta hydrolase"/>
    <property type="match status" value="1"/>
</dbReference>
<dbReference type="PANTHER" id="PTHR43248:SF30">
    <property type="entry name" value="AB HYDROLASE-1 DOMAIN-CONTAINING PROTEIN"/>
    <property type="match status" value="1"/>
</dbReference>
<dbReference type="OrthoDB" id="4006962at2"/>
<dbReference type="Pfam" id="PF00561">
    <property type="entry name" value="Abhydrolase_1"/>
    <property type="match status" value="1"/>
</dbReference>
<keyword evidence="3" id="KW-0732">Signal</keyword>
<dbReference type="AlphaFoldDB" id="A0A428ZD19"/>
<comment type="caution">
    <text evidence="6">The sequence shown here is derived from an EMBL/GenBank/DDBJ whole genome shotgun (WGS) entry which is preliminary data.</text>
</comment>
<dbReference type="InterPro" id="IPR000073">
    <property type="entry name" value="AB_hydrolase_1"/>
</dbReference>
<dbReference type="InterPro" id="IPR013595">
    <property type="entry name" value="Pept_S33_TAP-like_C"/>
</dbReference>
<dbReference type="Proteomes" id="UP000287547">
    <property type="component" value="Unassembled WGS sequence"/>
</dbReference>
<evidence type="ECO:0000313" key="7">
    <source>
        <dbReference type="Proteomes" id="UP000287547"/>
    </source>
</evidence>
<gene>
    <name evidence="6" type="ORF">DMH04_14785</name>
</gene>
<evidence type="ECO:0000313" key="6">
    <source>
        <dbReference type="EMBL" id="RSM85945.1"/>
    </source>
</evidence>
<accession>A0A428ZD19</accession>
<sequence>MPVKLSLLSAAAAALVVGPLLVAVPAAQASTSIDWKPCTDMPEVECATLAVPVDWDKPYGDKIELALARRKAVEGADKLGTLMYGPGGPGGAGAADLKFRPIFTDPIYQRYDVVSYDSRGIGGSSPIMCETDNQIRSWPSTAEQFAKQLEQNKAYIEDCRRRTGPIFDHVDTISDVKDMDAIRAALGEKKLNYYGVSYGTLRGQQYAELFPERVGRLVLDSTMDHSIDNNWDFMRTETYLREELFGIFIKWCEKEPTCALHGRDVPALMTQLYDKAAKGELTHPSDPARKLNPVDFALSLEGLVISERWAQLADYIKSFEQGAPVTLAAAPLAVRNEPSRPIWCNDWNYRINSFAELSRLTDKLAKVAPNVRFTNYDTWAVVCLGWPGKPTNPPHKLKLSKKVPPILITNSRYDPATVYPWAQAVARQSKMPLVTYDGGGHGMYFRDSCSREYIHNYLLKGDVPPPNTHCPVQSQAAVDGVLPLPPSVADFVG</sequence>
<organism evidence="6 7">
    <name type="scientific">Kibdelosporangium aridum</name>
    <dbReference type="NCBI Taxonomy" id="2030"/>
    <lineage>
        <taxon>Bacteria</taxon>
        <taxon>Bacillati</taxon>
        <taxon>Actinomycetota</taxon>
        <taxon>Actinomycetes</taxon>
        <taxon>Pseudonocardiales</taxon>
        <taxon>Pseudonocardiaceae</taxon>
        <taxon>Kibdelosporangium</taxon>
    </lineage>
</organism>
<evidence type="ECO:0000259" key="5">
    <source>
        <dbReference type="Pfam" id="PF08386"/>
    </source>
</evidence>
<comment type="similarity">
    <text evidence="1">Belongs to the peptidase S33 family.</text>
</comment>
<feature type="domain" description="Peptidase S33 tripeptidyl aminopeptidase-like C-terminal" evidence="5">
    <location>
        <begin position="373"/>
        <end position="470"/>
    </location>
</feature>
<evidence type="ECO:0000259" key="4">
    <source>
        <dbReference type="Pfam" id="PF00561"/>
    </source>
</evidence>
<feature type="signal peptide" evidence="3">
    <location>
        <begin position="1"/>
        <end position="29"/>
    </location>
</feature>
<name>A0A428ZD19_KIBAR</name>
<dbReference type="InterPro" id="IPR029058">
    <property type="entry name" value="AB_hydrolase_fold"/>
</dbReference>
<feature type="chain" id="PRO_5019258656" evidence="3">
    <location>
        <begin position="30"/>
        <end position="493"/>
    </location>
</feature>
<evidence type="ECO:0000256" key="1">
    <source>
        <dbReference type="ARBA" id="ARBA00010088"/>
    </source>
</evidence>
<dbReference type="Pfam" id="PF08386">
    <property type="entry name" value="Abhydrolase_4"/>
    <property type="match status" value="1"/>
</dbReference>